<dbReference type="EMBL" id="KV417482">
    <property type="protein sequence ID" value="KZP33371.1"/>
    <property type="molecule type" value="Genomic_DNA"/>
</dbReference>
<dbReference type="STRING" id="436010.A0A166W4R4"/>
<dbReference type="Gene3D" id="3.20.20.140">
    <property type="entry name" value="Metal-dependent hydrolases"/>
    <property type="match status" value="1"/>
</dbReference>
<name>A0A166W4R4_9AGAM</name>
<sequence>HSPGDFRYQDCSTSDAHIWAFHTDGKGVCQVYEREDDTEKPLFEVPTIRDFFVDLHWMLVVISDGSALSCTFSSNGSSDLTSWMTN</sequence>
<reference evidence="1" key="1">
    <citation type="journal article" date="2016" name="Mol. Biol. Evol.">
        <title>Comparative Genomics of Early-Diverging Mushroom-Forming Fungi Provides Insights into the Origins of Lignocellulose Decay Capabilities.</title>
        <authorList>
            <person name="Nagy L.G."/>
            <person name="Riley R."/>
            <person name="Tritt A."/>
            <person name="Adam C."/>
            <person name="Daum C."/>
            <person name="Floudas D."/>
            <person name="Sun H."/>
            <person name="Yadav J.S."/>
            <person name="Pangilinan J."/>
            <person name="Larsson K.H."/>
            <person name="Matsuura K."/>
            <person name="Barry K."/>
            <person name="Labutti K."/>
            <person name="Kuo R."/>
            <person name="Ohm R.A."/>
            <person name="Bhattacharya S.S."/>
            <person name="Shirouzu T."/>
            <person name="Yoshinaga Y."/>
            <person name="Martin F.M."/>
            <person name="Grigoriev I.V."/>
            <person name="Hibbett D.S."/>
        </authorList>
    </citation>
    <scope>NUCLEOTIDE SEQUENCE [LARGE SCALE GENOMIC DNA]</scope>
    <source>
        <strain evidence="1">CBS 109695</strain>
    </source>
</reference>
<dbReference type="AlphaFoldDB" id="A0A166W4R4"/>
<gene>
    <name evidence="1" type="ORF">FIBSPDRAFT_721129</name>
</gene>
<dbReference type="OrthoDB" id="1723809at2759"/>
<accession>A0A166W4R4</accession>
<protein>
    <submittedName>
        <fullName evidence="1">Uncharacterized protein</fullName>
    </submittedName>
</protein>
<proteinExistence type="predicted"/>
<feature type="non-terminal residue" evidence="1">
    <location>
        <position position="1"/>
    </location>
</feature>
<evidence type="ECO:0000313" key="1">
    <source>
        <dbReference type="EMBL" id="KZP33371.1"/>
    </source>
</evidence>
<organism evidence="1">
    <name type="scientific">Athelia psychrophila</name>
    <dbReference type="NCBI Taxonomy" id="1759441"/>
    <lineage>
        <taxon>Eukaryota</taxon>
        <taxon>Fungi</taxon>
        <taxon>Dikarya</taxon>
        <taxon>Basidiomycota</taxon>
        <taxon>Agaricomycotina</taxon>
        <taxon>Agaricomycetes</taxon>
        <taxon>Agaricomycetidae</taxon>
        <taxon>Atheliales</taxon>
        <taxon>Atheliaceae</taxon>
        <taxon>Athelia</taxon>
    </lineage>
</organism>